<evidence type="ECO:0000313" key="2">
    <source>
        <dbReference type="EMBL" id="MDV2684589.1"/>
    </source>
</evidence>
<name>A0ABU3X9M7_9BACI</name>
<evidence type="ECO:0000313" key="3">
    <source>
        <dbReference type="Proteomes" id="UP001287282"/>
    </source>
</evidence>
<proteinExistence type="predicted"/>
<dbReference type="InterPro" id="IPR000182">
    <property type="entry name" value="GNAT_dom"/>
</dbReference>
<organism evidence="2 3">
    <name type="scientific">Alkalihalophilus lindianensis</name>
    <dbReference type="NCBI Taxonomy" id="1630542"/>
    <lineage>
        <taxon>Bacteria</taxon>
        <taxon>Bacillati</taxon>
        <taxon>Bacillota</taxon>
        <taxon>Bacilli</taxon>
        <taxon>Bacillales</taxon>
        <taxon>Bacillaceae</taxon>
        <taxon>Alkalihalophilus</taxon>
    </lineage>
</organism>
<dbReference type="EMBL" id="JAWJBA010000002">
    <property type="protein sequence ID" value="MDV2684589.1"/>
    <property type="molecule type" value="Genomic_DNA"/>
</dbReference>
<evidence type="ECO:0000259" key="1">
    <source>
        <dbReference type="PROSITE" id="PS51186"/>
    </source>
</evidence>
<dbReference type="InterPro" id="IPR016181">
    <property type="entry name" value="Acyl_CoA_acyltransferase"/>
</dbReference>
<dbReference type="SUPFAM" id="SSF55729">
    <property type="entry name" value="Acyl-CoA N-acyltransferases (Nat)"/>
    <property type="match status" value="1"/>
</dbReference>
<dbReference type="Gene3D" id="3.40.630.30">
    <property type="match status" value="1"/>
</dbReference>
<dbReference type="CDD" id="cd04301">
    <property type="entry name" value="NAT_SF"/>
    <property type="match status" value="1"/>
</dbReference>
<protein>
    <submittedName>
        <fullName evidence="2">GNAT family N-acetyltransferase</fullName>
    </submittedName>
</protein>
<reference evidence="2 3" key="1">
    <citation type="submission" date="2023-10" db="EMBL/GenBank/DDBJ databases">
        <title>Screening of Alkalihalobacillus lindianensis BZ-TG-R113 and Its Alleviation of Salt Stress on Rapeseed Growth.</title>
        <authorList>
            <person name="Zhao B."/>
            <person name="Guo T."/>
        </authorList>
    </citation>
    <scope>NUCLEOTIDE SEQUENCE [LARGE SCALE GENOMIC DNA]</scope>
    <source>
        <strain evidence="2 3">BZ-TG-R113</strain>
    </source>
</reference>
<dbReference type="RefSeq" id="WP_317121803.1">
    <property type="nucleotide sequence ID" value="NZ_JAWJBA010000002.1"/>
</dbReference>
<accession>A0ABU3X9M7</accession>
<gene>
    <name evidence="2" type="ORF">RYX56_09420</name>
</gene>
<feature type="domain" description="N-acetyltransferase" evidence="1">
    <location>
        <begin position="4"/>
        <end position="200"/>
    </location>
</feature>
<keyword evidence="3" id="KW-1185">Reference proteome</keyword>
<sequence>MSNLIIRPYTLDDYEGLLGVQKEAFPPPFPEELWWSREHIRSHVETFPEGCLLAEIDGIIVGSATSLIIQYTGEDHTWEEVSDHGYIKGSHQENGDSLYGIDVCVRPSYRGQGIAGALYEARKETVRELGLARFLAGCRIPNYHQYAKELNVSTYIDKVNNGEIHDLVLSFMIKQGLSPLQALPNYLEDEESLDFAVLVEWKSNDRS</sequence>
<comment type="caution">
    <text evidence="2">The sequence shown here is derived from an EMBL/GenBank/DDBJ whole genome shotgun (WGS) entry which is preliminary data.</text>
</comment>
<dbReference type="Proteomes" id="UP001287282">
    <property type="component" value="Unassembled WGS sequence"/>
</dbReference>
<dbReference type="Pfam" id="PF00583">
    <property type="entry name" value="Acetyltransf_1"/>
    <property type="match status" value="1"/>
</dbReference>
<dbReference type="PROSITE" id="PS51186">
    <property type="entry name" value="GNAT"/>
    <property type="match status" value="1"/>
</dbReference>